<organism evidence="2 3">
    <name type="scientific">Sphingobacterium multivorum</name>
    <dbReference type="NCBI Taxonomy" id="28454"/>
    <lineage>
        <taxon>Bacteria</taxon>
        <taxon>Pseudomonadati</taxon>
        <taxon>Bacteroidota</taxon>
        <taxon>Sphingobacteriia</taxon>
        <taxon>Sphingobacteriales</taxon>
        <taxon>Sphingobacteriaceae</taxon>
        <taxon>Sphingobacterium</taxon>
    </lineage>
</organism>
<accession>A0A2X2J2P1</accession>
<dbReference type="Proteomes" id="UP000251241">
    <property type="component" value="Unassembled WGS sequence"/>
</dbReference>
<dbReference type="RefSeq" id="WP_046676299.1">
    <property type="nucleotide sequence ID" value="NZ_CP069793.1"/>
</dbReference>
<dbReference type="Gene3D" id="3.10.450.50">
    <property type="match status" value="1"/>
</dbReference>
<dbReference type="InterPro" id="IPR037401">
    <property type="entry name" value="SnoaL-like"/>
</dbReference>
<proteinExistence type="predicted"/>
<dbReference type="EMBL" id="UAUU01000008">
    <property type="protein sequence ID" value="SPZ85863.1"/>
    <property type="molecule type" value="Genomic_DNA"/>
</dbReference>
<dbReference type="AlphaFoldDB" id="A0A2X2J2P1"/>
<evidence type="ECO:0000313" key="3">
    <source>
        <dbReference type="Proteomes" id="UP000251241"/>
    </source>
</evidence>
<gene>
    <name evidence="2" type="ORF">NCTC11343_02427</name>
</gene>
<evidence type="ECO:0000313" key="2">
    <source>
        <dbReference type="EMBL" id="SPZ85863.1"/>
    </source>
</evidence>
<dbReference type="GeneID" id="97180856"/>
<name>A0A2X2J2P1_SPHMU</name>
<reference evidence="2 3" key="1">
    <citation type="submission" date="2018-06" db="EMBL/GenBank/DDBJ databases">
        <authorList>
            <consortium name="Pathogen Informatics"/>
            <person name="Doyle S."/>
        </authorList>
    </citation>
    <scope>NUCLEOTIDE SEQUENCE [LARGE SCALE GENOMIC DNA]</scope>
    <source>
        <strain evidence="2 3">NCTC11343</strain>
    </source>
</reference>
<feature type="domain" description="SnoaL-like" evidence="1">
    <location>
        <begin position="44"/>
        <end position="133"/>
    </location>
</feature>
<protein>
    <recommendedName>
        <fullName evidence="1">SnoaL-like domain-containing protein</fullName>
    </recommendedName>
</protein>
<dbReference type="InterPro" id="IPR032710">
    <property type="entry name" value="NTF2-like_dom_sf"/>
</dbReference>
<sequence length="138" mass="15625">MKTDNNALLEFEKFMAIRLKSSTDFVEGHFDSLKDISVSNEPATIFPPNGIYISGVSEVNDFNQKGASNFLPGAENKFEVIHQDACDSLAYWTGIQRSTVNVKGRDTAVIFNLRITEIFRKEQGNWKLMHRHADKLAE</sequence>
<evidence type="ECO:0000259" key="1">
    <source>
        <dbReference type="Pfam" id="PF13474"/>
    </source>
</evidence>
<dbReference type="Pfam" id="PF13474">
    <property type="entry name" value="SnoaL_3"/>
    <property type="match status" value="1"/>
</dbReference>
<dbReference type="SUPFAM" id="SSF54427">
    <property type="entry name" value="NTF2-like"/>
    <property type="match status" value="1"/>
</dbReference>